<evidence type="ECO:0000256" key="3">
    <source>
        <dbReference type="ARBA" id="ARBA00022801"/>
    </source>
</evidence>
<keyword evidence="3" id="KW-0378">Hydrolase</keyword>
<organism evidence="8 9">
    <name type="scientific">Micromonospora peucetia</name>
    <dbReference type="NCBI Taxonomy" id="47871"/>
    <lineage>
        <taxon>Bacteria</taxon>
        <taxon>Bacillati</taxon>
        <taxon>Actinomycetota</taxon>
        <taxon>Actinomycetes</taxon>
        <taxon>Micromonosporales</taxon>
        <taxon>Micromonosporaceae</taxon>
        <taxon>Micromonospora</taxon>
    </lineage>
</organism>
<dbReference type="InterPro" id="IPR038765">
    <property type="entry name" value="Papain-like_cys_pep_sf"/>
</dbReference>
<dbReference type="Gene3D" id="3.90.1720.10">
    <property type="entry name" value="endopeptidase domain like (from Nostoc punctiforme)"/>
    <property type="match status" value="1"/>
</dbReference>
<gene>
    <name evidence="8" type="ORF">OIE14_11690</name>
</gene>
<protein>
    <submittedName>
        <fullName evidence="8">C40 family peptidase</fullName>
    </submittedName>
</protein>
<dbReference type="InterPro" id="IPR051794">
    <property type="entry name" value="PG_Endopeptidase_C40"/>
</dbReference>
<reference evidence="8 9" key="1">
    <citation type="submission" date="2022-10" db="EMBL/GenBank/DDBJ databases">
        <title>The complete genomes of actinobacterial strains from the NBC collection.</title>
        <authorList>
            <person name="Joergensen T.S."/>
            <person name="Alvarez Arevalo M."/>
            <person name="Sterndorff E.B."/>
            <person name="Faurdal D."/>
            <person name="Vuksanovic O."/>
            <person name="Mourched A.-S."/>
            <person name="Charusanti P."/>
            <person name="Shaw S."/>
            <person name="Blin K."/>
            <person name="Weber T."/>
        </authorList>
    </citation>
    <scope>NUCLEOTIDE SEQUENCE [LARGE SCALE GENOMIC DNA]</scope>
    <source>
        <strain evidence="8 9">NBC 01809</strain>
    </source>
</reference>
<accession>A0ABZ1EKA8</accession>
<feature type="region of interest" description="Disordered" evidence="6">
    <location>
        <begin position="412"/>
        <end position="533"/>
    </location>
</feature>
<feature type="region of interest" description="Disordered" evidence="6">
    <location>
        <begin position="44"/>
        <end position="86"/>
    </location>
</feature>
<proteinExistence type="inferred from homology"/>
<dbReference type="SUPFAM" id="SSF54001">
    <property type="entry name" value="Cysteine proteinases"/>
    <property type="match status" value="1"/>
</dbReference>
<feature type="coiled-coil region" evidence="5">
    <location>
        <begin position="112"/>
        <end position="153"/>
    </location>
</feature>
<keyword evidence="9" id="KW-1185">Reference proteome</keyword>
<feature type="domain" description="NlpC/P60" evidence="7">
    <location>
        <begin position="286"/>
        <end position="415"/>
    </location>
</feature>
<evidence type="ECO:0000313" key="8">
    <source>
        <dbReference type="EMBL" id="WSA34652.1"/>
    </source>
</evidence>
<keyword evidence="4" id="KW-0788">Thiol protease</keyword>
<feature type="compositionally biased region" description="Low complexity" evidence="6">
    <location>
        <begin position="77"/>
        <end position="86"/>
    </location>
</feature>
<evidence type="ECO:0000313" key="9">
    <source>
        <dbReference type="Proteomes" id="UP001334804"/>
    </source>
</evidence>
<evidence type="ECO:0000256" key="2">
    <source>
        <dbReference type="ARBA" id="ARBA00022670"/>
    </source>
</evidence>
<dbReference type="Proteomes" id="UP001334804">
    <property type="component" value="Chromosome"/>
</dbReference>
<feature type="compositionally biased region" description="Low complexity" evidence="6">
    <location>
        <begin position="463"/>
        <end position="533"/>
    </location>
</feature>
<evidence type="ECO:0000259" key="7">
    <source>
        <dbReference type="PROSITE" id="PS51935"/>
    </source>
</evidence>
<dbReference type="InterPro" id="IPR000064">
    <property type="entry name" value="NLP_P60_dom"/>
</dbReference>
<evidence type="ECO:0000256" key="5">
    <source>
        <dbReference type="SAM" id="Coils"/>
    </source>
</evidence>
<dbReference type="EMBL" id="CP109071">
    <property type="protein sequence ID" value="WSA34652.1"/>
    <property type="molecule type" value="Genomic_DNA"/>
</dbReference>
<dbReference type="PANTHER" id="PTHR47359">
    <property type="entry name" value="PEPTIDOGLYCAN DL-ENDOPEPTIDASE CWLO"/>
    <property type="match status" value="1"/>
</dbReference>
<sequence>MVDSERGRRQRRRRSPVISPVLRPALWSALLGAIAATVLANPVQADPSLPTSVPDTGSRPAYTGQLQLPGGTPVPGLPGSVPGLPGTVPGLPTGNIGTGPLAAQIYAAEAQVGQLRDQLLLLRQRRTDAEAQRATAERDLANARDALARAQEGADAAAAGAFKAAAALPPGEFANDLHELSRFSRIIRGEKAEGGTTAAQGELSRTRTGEQAAGQAMISAESRLAGVRAEYTAGDTALRGAEKALDKLRRDNAAQLVEIERQQEAAEQRLGAGYLGDETANGLAAHPTALKALAYARAQLGDPYLWAAEGPDRFDCSGLIYAAYRSAGYYGLPRVSRDQYYATRSRTVSRTALLPGDLVFFASGTSWTTIHHMGMYVGGGKMIHSPTTGDVVKISTVRWSRLYAATRVIGAVPAPASTPSPTPTPTKPPTPTPTPPASPSPTPKPTSPSPSPTPKPTSPSPTPSTSTSPSATPTGSASPTATPDASTSASPSPSRSTTSSPTATTGSVAPTTAASSSDPVGSTSATASASTGS</sequence>
<feature type="coiled-coil region" evidence="5">
    <location>
        <begin position="238"/>
        <end position="269"/>
    </location>
</feature>
<dbReference type="RefSeq" id="WP_326564598.1">
    <property type="nucleotide sequence ID" value="NZ_CP109071.1"/>
</dbReference>
<comment type="similarity">
    <text evidence="1">Belongs to the peptidase C40 family.</text>
</comment>
<feature type="compositionally biased region" description="Pro residues" evidence="6">
    <location>
        <begin position="416"/>
        <end position="462"/>
    </location>
</feature>
<dbReference type="PANTHER" id="PTHR47359:SF3">
    <property type="entry name" value="NLP_P60 DOMAIN-CONTAINING PROTEIN-RELATED"/>
    <property type="match status" value="1"/>
</dbReference>
<dbReference type="Pfam" id="PF00877">
    <property type="entry name" value="NLPC_P60"/>
    <property type="match status" value="1"/>
</dbReference>
<evidence type="ECO:0000256" key="6">
    <source>
        <dbReference type="SAM" id="MobiDB-lite"/>
    </source>
</evidence>
<dbReference type="PRINTS" id="PR01217">
    <property type="entry name" value="PRICHEXTENSN"/>
</dbReference>
<keyword evidence="2" id="KW-0645">Protease</keyword>
<name>A0ABZ1EKA8_9ACTN</name>
<evidence type="ECO:0000256" key="4">
    <source>
        <dbReference type="ARBA" id="ARBA00022807"/>
    </source>
</evidence>
<dbReference type="PROSITE" id="PS51935">
    <property type="entry name" value="NLPC_P60"/>
    <property type="match status" value="1"/>
</dbReference>
<evidence type="ECO:0000256" key="1">
    <source>
        <dbReference type="ARBA" id="ARBA00007074"/>
    </source>
</evidence>
<keyword evidence="5" id="KW-0175">Coiled coil</keyword>